<dbReference type="PROSITE" id="PS51450">
    <property type="entry name" value="LRR"/>
    <property type="match status" value="1"/>
</dbReference>
<reference evidence="4 5" key="1">
    <citation type="submission" date="2016-07" db="EMBL/GenBank/DDBJ databases">
        <title>Pervasive Adenine N6-methylation of Active Genes in Fungi.</title>
        <authorList>
            <consortium name="DOE Joint Genome Institute"/>
            <person name="Mondo S.J."/>
            <person name="Dannebaum R.O."/>
            <person name="Kuo R.C."/>
            <person name="Labutti K."/>
            <person name="Haridas S."/>
            <person name="Kuo A."/>
            <person name="Salamov A."/>
            <person name="Ahrendt S.R."/>
            <person name="Lipzen A."/>
            <person name="Sullivan W."/>
            <person name="Andreopoulos W.B."/>
            <person name="Clum A."/>
            <person name="Lindquist E."/>
            <person name="Daum C."/>
            <person name="Ramamoorthy G.K."/>
            <person name="Gryganskyi A."/>
            <person name="Culley D."/>
            <person name="Magnuson J.K."/>
            <person name="James T.Y."/>
            <person name="O'Malley M.A."/>
            <person name="Stajich J.E."/>
            <person name="Spatafora J.W."/>
            <person name="Visel A."/>
            <person name="Grigoriev I.V."/>
        </authorList>
    </citation>
    <scope>NUCLEOTIDE SEQUENCE [LARGE SCALE GENOMIC DNA]</scope>
    <source>
        <strain evidence="4 5">68-887.2</strain>
    </source>
</reference>
<feature type="compositionally biased region" description="Low complexity" evidence="3">
    <location>
        <begin position="786"/>
        <end position="796"/>
    </location>
</feature>
<feature type="region of interest" description="Disordered" evidence="3">
    <location>
        <begin position="348"/>
        <end position="465"/>
    </location>
</feature>
<dbReference type="Pfam" id="PF10428">
    <property type="entry name" value="SOG2"/>
    <property type="match status" value="1"/>
</dbReference>
<feature type="compositionally biased region" description="Low complexity" evidence="3">
    <location>
        <begin position="418"/>
        <end position="447"/>
    </location>
</feature>
<gene>
    <name evidence="4" type="ORF">BCR39DRAFT_535150</name>
</gene>
<dbReference type="EMBL" id="MCFC01000032">
    <property type="protein sequence ID" value="ORY28256.1"/>
    <property type="molecule type" value="Genomic_DNA"/>
</dbReference>
<feature type="compositionally biased region" description="Polar residues" evidence="3">
    <location>
        <begin position="348"/>
        <end position="367"/>
    </location>
</feature>
<feature type="compositionally biased region" description="Acidic residues" evidence="3">
    <location>
        <begin position="870"/>
        <end position="880"/>
    </location>
</feature>
<keyword evidence="5" id="KW-1185">Reference proteome</keyword>
<evidence type="ECO:0000256" key="3">
    <source>
        <dbReference type="SAM" id="MobiDB-lite"/>
    </source>
</evidence>
<evidence type="ECO:0000256" key="1">
    <source>
        <dbReference type="ARBA" id="ARBA00022614"/>
    </source>
</evidence>
<organism evidence="4 5">
    <name type="scientific">Naematelia encephala</name>
    <dbReference type="NCBI Taxonomy" id="71784"/>
    <lineage>
        <taxon>Eukaryota</taxon>
        <taxon>Fungi</taxon>
        <taxon>Dikarya</taxon>
        <taxon>Basidiomycota</taxon>
        <taxon>Agaricomycotina</taxon>
        <taxon>Tremellomycetes</taxon>
        <taxon>Tremellales</taxon>
        <taxon>Naemateliaceae</taxon>
        <taxon>Naematelia</taxon>
    </lineage>
</organism>
<dbReference type="InterPro" id="IPR001611">
    <property type="entry name" value="Leu-rich_rpt"/>
</dbReference>
<feature type="compositionally biased region" description="Low complexity" evidence="3">
    <location>
        <begin position="1148"/>
        <end position="1162"/>
    </location>
</feature>
<evidence type="ECO:0000313" key="4">
    <source>
        <dbReference type="EMBL" id="ORY28256.1"/>
    </source>
</evidence>
<feature type="region of interest" description="Disordered" evidence="3">
    <location>
        <begin position="1217"/>
        <end position="1244"/>
    </location>
</feature>
<evidence type="ECO:0000256" key="2">
    <source>
        <dbReference type="ARBA" id="ARBA00022737"/>
    </source>
</evidence>
<keyword evidence="1" id="KW-0433">Leucine-rich repeat</keyword>
<comment type="caution">
    <text evidence="4">The sequence shown here is derived from an EMBL/GenBank/DDBJ whole genome shotgun (WGS) entry which is preliminary data.</text>
</comment>
<evidence type="ECO:0000313" key="5">
    <source>
        <dbReference type="Proteomes" id="UP000193986"/>
    </source>
</evidence>
<feature type="region of interest" description="Disordered" evidence="3">
    <location>
        <begin position="270"/>
        <end position="294"/>
    </location>
</feature>
<feature type="region of interest" description="Disordered" evidence="3">
    <location>
        <begin position="918"/>
        <end position="944"/>
    </location>
</feature>
<feature type="region of interest" description="Disordered" evidence="3">
    <location>
        <begin position="769"/>
        <end position="796"/>
    </location>
</feature>
<dbReference type="InterPro" id="IPR019487">
    <property type="entry name" value="RAM_signalling_pathway_SOG2"/>
</dbReference>
<feature type="compositionally biased region" description="Low complexity" evidence="3">
    <location>
        <begin position="1004"/>
        <end position="1020"/>
    </location>
</feature>
<feature type="region of interest" description="Disordered" evidence="3">
    <location>
        <begin position="999"/>
        <end position="1034"/>
    </location>
</feature>
<proteinExistence type="predicted"/>
<feature type="region of interest" description="Disordered" evidence="3">
    <location>
        <begin position="1136"/>
        <end position="1201"/>
    </location>
</feature>
<dbReference type="InterPro" id="IPR003591">
    <property type="entry name" value="Leu-rich_rpt_typical-subtyp"/>
</dbReference>
<dbReference type="STRING" id="71784.A0A1Y2B0J8"/>
<dbReference type="InParanoid" id="A0A1Y2B0J8"/>
<feature type="compositionally biased region" description="Polar residues" evidence="3">
    <location>
        <begin position="456"/>
        <end position="465"/>
    </location>
</feature>
<feature type="compositionally biased region" description="Pro residues" evidence="3">
    <location>
        <begin position="81"/>
        <end position="98"/>
    </location>
</feature>
<dbReference type="Proteomes" id="UP000193986">
    <property type="component" value="Unassembled WGS sequence"/>
</dbReference>
<dbReference type="Gene3D" id="3.80.10.10">
    <property type="entry name" value="Ribonuclease Inhibitor"/>
    <property type="match status" value="1"/>
</dbReference>
<dbReference type="AlphaFoldDB" id="A0A1Y2B0J8"/>
<feature type="compositionally biased region" description="Low complexity" evidence="3">
    <location>
        <begin position="923"/>
        <end position="944"/>
    </location>
</feature>
<feature type="compositionally biased region" description="Polar residues" evidence="3">
    <location>
        <begin position="1179"/>
        <end position="1188"/>
    </location>
</feature>
<dbReference type="GO" id="GO:0005737">
    <property type="term" value="C:cytoplasm"/>
    <property type="evidence" value="ECO:0007669"/>
    <property type="project" value="TreeGrafter"/>
</dbReference>
<feature type="region of interest" description="Disordered" evidence="3">
    <location>
        <begin position="1"/>
        <end position="106"/>
    </location>
</feature>
<dbReference type="SUPFAM" id="SSF52058">
    <property type="entry name" value="L domain-like"/>
    <property type="match status" value="1"/>
</dbReference>
<dbReference type="InterPro" id="IPR050216">
    <property type="entry name" value="LRR_domain-containing"/>
</dbReference>
<dbReference type="OrthoDB" id="1394818at2759"/>
<feature type="compositionally biased region" description="Polar residues" evidence="3">
    <location>
        <begin position="390"/>
        <end position="407"/>
    </location>
</feature>
<keyword evidence="2" id="KW-0677">Repeat</keyword>
<dbReference type="Pfam" id="PF13855">
    <property type="entry name" value="LRR_8"/>
    <property type="match status" value="1"/>
</dbReference>
<feature type="region of interest" description="Disordered" evidence="3">
    <location>
        <begin position="815"/>
        <end position="839"/>
    </location>
</feature>
<feature type="compositionally biased region" description="Low complexity" evidence="3">
    <location>
        <begin position="1"/>
        <end position="12"/>
    </location>
</feature>
<accession>A0A1Y2B0J8</accession>
<dbReference type="SMART" id="SM00369">
    <property type="entry name" value="LRR_TYP"/>
    <property type="match status" value="3"/>
</dbReference>
<feature type="compositionally biased region" description="Polar residues" evidence="3">
    <location>
        <begin position="273"/>
        <end position="285"/>
    </location>
</feature>
<feature type="region of interest" description="Disordered" evidence="3">
    <location>
        <begin position="860"/>
        <end position="903"/>
    </location>
</feature>
<sequence length="1263" mass="135374">MTASASSSSTLPAPAPPPRSTLRVNTEDLGSRFRSNSAASPLVSPSQPYTYQHQSSRSLSATSPNDHVSRVVNGLRGGMSSPPPRQGPLARPSPPPPRLGETERDDHTLRRVQEALAKSHDEGDTLDLSRRRIEGIGEAAVNMFEKGVGKDKKGVWRLALSYNSLRDGSIVDSFARLSRLRYLNLKGNDLTRFPQALTQIASLEILDLSKNRITSFPDEPGRLAQLKVLSLTSNRLYTLPSYLVEFTHLKVFKVDLNPIEWPPREVLGALMDTDTSGGKNPNASSGDVKEKKDEDLRPWIENMKKWMKQRAVETDRLLARSKSDENGYLASDDEPLSAVSLEGSLSATPWSHNSLSSPITPSAQSTIRPVKEDSAAKVPVGSEITHRNRSATISGESLYRPNSPSPLSSHETSRHNHSNSTSSFTSAPPSASTASSSTHSHAPSTNLPLPPPPPQNTGHSRGASYTASQRLGGNIAAKKSLPDLRQSHAKIIQDRRTEGQASEDNRPLGLGINAPAAAHFQSGPPAWNLEMARSATASAHTLERSLGAKKRSADMLRAMKSGQGIDLSDRRNSQEAPLVDESRNSYFRRHSMLPVSSISKTIPPALLRFIDAIRGILFALSQVHSALRQYLVFAVNERVASVFTRVMEPVNKYMDNLINALDRFDSMSRRNIPPIHAIRGVLDATKESVAVFAKVASVLRLQLPAMRGNDVRYSRTLLLMIYGSMAEVANSWKSMAPLLSDIKPLLSADVAGLAARALMGGMKMVPTGSLTGRTPISPIPERAESHSPPSVGRPSVPSIEHSPLLEVTVAPVAAADVQTPRSRRQGGSFSTQDVEKGMLMGSVGPSRSDEGAGYLRHRPSESAQIQLEGQVEETENEGELETPSFPIKTISPNGTTSNTPLVTQPEPPTVLQPVAMMSNSSHSGSRLGHKPSSSSGSSHALSLPSGFPAPLRKLSVDVRPPTPASATLFDEDLLDVIETATDIAFTVWLKLAEDVGASTPPFASHSKSNSQSSTVSNLDSARMGPPSFTPVQNARRPSTISVKHHMELLSVLSQAEQITAALRESLMALRANPLLYTQTTLPDDAQAFIKTVVRVSELVRIISTSHSFPGAVRQSISRLTQATRECAILIQVSSLRPGNATPAPMPPSSARSASPMHFSRSSRGGGPESSTEDLAAPNSAGNVPNSATGWGGPPREGGLRGLQLPTRMAMGRNRSAGSITIPEVSSGPVPRLTGGSLGGSEGYNSLLVRAQGPRSAQASQSAF</sequence>
<protein>
    <submittedName>
        <fullName evidence="4">RAM signaling pathway protein-domain-containing protein</fullName>
    </submittedName>
</protein>
<dbReference type="PANTHER" id="PTHR48051">
    <property type="match status" value="1"/>
</dbReference>
<feature type="compositionally biased region" description="Polar residues" evidence="3">
    <location>
        <begin position="890"/>
        <end position="902"/>
    </location>
</feature>
<dbReference type="InterPro" id="IPR032675">
    <property type="entry name" value="LRR_dom_sf"/>
</dbReference>
<dbReference type="PANTHER" id="PTHR48051:SF46">
    <property type="entry name" value="LEUCINE RICH REPEAT-CONTAINING DOMAIN PROTEIN"/>
    <property type="match status" value="1"/>
</dbReference>
<name>A0A1Y2B0J8_9TREE</name>
<feature type="compositionally biased region" description="Polar residues" evidence="3">
    <location>
        <begin position="33"/>
        <end position="66"/>
    </location>
</feature>